<gene>
    <name evidence="2" type="ORF">ACFOUR_18555</name>
</gene>
<name>A0ABD5NTF4_9EURY</name>
<sequence length="142" mass="15195">MAVRNIAFGSTNGNNEVDLVDLGALVLIPFMVSFLFQVTSFQINVFGGYDLTAPIWTVAGIDISASLLVVIAGVAWIFATNLANTRTDMEDLELAAVATALLLPILYVFVPAVESLIMWHDTTQLAATLYVSAASVYASYVS</sequence>
<evidence type="ECO:0008006" key="4">
    <source>
        <dbReference type="Google" id="ProtNLM"/>
    </source>
</evidence>
<keyword evidence="1" id="KW-1133">Transmembrane helix</keyword>
<dbReference type="Proteomes" id="UP001595846">
    <property type="component" value="Unassembled WGS sequence"/>
</dbReference>
<evidence type="ECO:0000313" key="2">
    <source>
        <dbReference type="EMBL" id="MFC3960358.1"/>
    </source>
</evidence>
<dbReference type="InterPro" id="IPR058336">
    <property type="entry name" value="VP3-like_halobact-type"/>
</dbReference>
<comment type="caution">
    <text evidence="2">The sequence shown here is derived from an EMBL/GenBank/DDBJ whole genome shotgun (WGS) entry which is preliminary data.</text>
</comment>
<evidence type="ECO:0000313" key="3">
    <source>
        <dbReference type="Proteomes" id="UP001595846"/>
    </source>
</evidence>
<dbReference type="AlphaFoldDB" id="A0ABD5NTF4"/>
<keyword evidence="1" id="KW-0812">Transmembrane</keyword>
<dbReference type="GeneID" id="73901430"/>
<keyword evidence="3" id="KW-1185">Reference proteome</keyword>
<feature type="transmembrane region" description="Helical" evidence="1">
    <location>
        <begin position="122"/>
        <end position="141"/>
    </location>
</feature>
<dbReference type="EMBL" id="JBHSAQ010000019">
    <property type="protein sequence ID" value="MFC3960358.1"/>
    <property type="molecule type" value="Genomic_DNA"/>
</dbReference>
<reference evidence="2 3" key="1">
    <citation type="journal article" date="2019" name="Int. J. Syst. Evol. Microbiol.">
        <title>The Global Catalogue of Microorganisms (GCM) 10K type strain sequencing project: providing services to taxonomists for standard genome sequencing and annotation.</title>
        <authorList>
            <consortium name="The Broad Institute Genomics Platform"/>
            <consortium name="The Broad Institute Genome Sequencing Center for Infectious Disease"/>
            <person name="Wu L."/>
            <person name="Ma J."/>
        </authorList>
    </citation>
    <scope>NUCLEOTIDE SEQUENCE [LARGE SCALE GENOMIC DNA]</scope>
    <source>
        <strain evidence="2 3">IBRC-M 10256</strain>
    </source>
</reference>
<dbReference type="Pfam" id="PF26064">
    <property type="entry name" value="DUF8023"/>
    <property type="match status" value="1"/>
</dbReference>
<evidence type="ECO:0000256" key="1">
    <source>
        <dbReference type="SAM" id="Phobius"/>
    </source>
</evidence>
<accession>A0ABD5NTF4</accession>
<feature type="transmembrane region" description="Helical" evidence="1">
    <location>
        <begin position="91"/>
        <end position="110"/>
    </location>
</feature>
<dbReference type="RefSeq" id="WP_256532353.1">
    <property type="nucleotide sequence ID" value="NZ_CP101824.1"/>
</dbReference>
<proteinExistence type="predicted"/>
<keyword evidence="1" id="KW-0472">Membrane</keyword>
<feature type="transmembrane region" description="Helical" evidence="1">
    <location>
        <begin position="20"/>
        <end position="43"/>
    </location>
</feature>
<organism evidence="2 3">
    <name type="scientific">Halovivax cerinus</name>
    <dbReference type="NCBI Taxonomy" id="1487865"/>
    <lineage>
        <taxon>Archaea</taxon>
        <taxon>Methanobacteriati</taxon>
        <taxon>Methanobacteriota</taxon>
        <taxon>Stenosarchaea group</taxon>
        <taxon>Halobacteria</taxon>
        <taxon>Halobacteriales</taxon>
        <taxon>Natrialbaceae</taxon>
        <taxon>Halovivax</taxon>
    </lineage>
</organism>
<feature type="transmembrane region" description="Helical" evidence="1">
    <location>
        <begin position="55"/>
        <end position="79"/>
    </location>
</feature>
<protein>
    <recommendedName>
        <fullName evidence="4">Yip1 domain-containing protein</fullName>
    </recommendedName>
</protein>